<feature type="transmembrane region" description="Helical" evidence="1">
    <location>
        <begin position="229"/>
        <end position="250"/>
    </location>
</feature>
<proteinExistence type="predicted"/>
<evidence type="ECO:0000313" key="2">
    <source>
        <dbReference type="EMBL" id="GIH31632.1"/>
    </source>
</evidence>
<dbReference type="Proteomes" id="UP000651728">
    <property type="component" value="Unassembled WGS sequence"/>
</dbReference>
<dbReference type="EMBL" id="BOOB01000013">
    <property type="protein sequence ID" value="GIH31632.1"/>
    <property type="molecule type" value="Genomic_DNA"/>
</dbReference>
<organism evidence="2 3">
    <name type="scientific">Microbispora amethystogenes</name>
    <dbReference type="NCBI Taxonomy" id="1427754"/>
    <lineage>
        <taxon>Bacteria</taxon>
        <taxon>Bacillati</taxon>
        <taxon>Actinomycetota</taxon>
        <taxon>Actinomycetes</taxon>
        <taxon>Streptosporangiales</taxon>
        <taxon>Streptosporangiaceae</taxon>
        <taxon>Microbispora</taxon>
    </lineage>
</organism>
<accession>A0ABQ4F9Z1</accession>
<feature type="transmembrane region" description="Helical" evidence="1">
    <location>
        <begin position="199"/>
        <end position="217"/>
    </location>
</feature>
<evidence type="ECO:0000256" key="1">
    <source>
        <dbReference type="SAM" id="Phobius"/>
    </source>
</evidence>
<gene>
    <name evidence="2" type="ORF">Mam01_17960</name>
</gene>
<evidence type="ECO:0000313" key="3">
    <source>
        <dbReference type="Proteomes" id="UP000651728"/>
    </source>
</evidence>
<keyword evidence="1" id="KW-0472">Membrane</keyword>
<protein>
    <recommendedName>
        <fullName evidence="4">DUF2812 domain-containing protein</fullName>
    </recommendedName>
</protein>
<keyword evidence="3" id="KW-1185">Reference proteome</keyword>
<comment type="caution">
    <text evidence="2">The sequence shown here is derived from an EMBL/GenBank/DDBJ whole genome shotgun (WGS) entry which is preliminary data.</text>
</comment>
<keyword evidence="1" id="KW-0812">Transmembrane</keyword>
<reference evidence="2 3" key="1">
    <citation type="submission" date="2021-01" db="EMBL/GenBank/DDBJ databases">
        <title>Whole genome shotgun sequence of Microbispora amethystogenes NBRC 101907.</title>
        <authorList>
            <person name="Komaki H."/>
            <person name="Tamura T."/>
        </authorList>
    </citation>
    <scope>NUCLEOTIDE SEQUENCE [LARGE SCALE GENOMIC DNA]</scope>
    <source>
        <strain evidence="2 3">NBRC 101907</strain>
    </source>
</reference>
<sequence length="254" mass="27666">MAGVRRVRTHHAGLGRAEVTGYLDELAALLRAGGVPDEQAGAIVADLASYADETGADPEEEFGPVDRFAKQLLAARSPEADAADATEWRWTADVFADRQMLARLGDQGWEVDRVDALGRFVSHRDPERPQRWEYRRERVTPGGARTRAARLAPEGWEPCGTWVCFEYFKRPKAASVGPAAQIDSPPAAPARSIFFSRQFYVVTAALLIGLVALWLVVGRSDGEGADFFAGLAAGGCTTIAILALVLWWSARRRG</sequence>
<name>A0ABQ4F9Z1_9ACTN</name>
<evidence type="ECO:0008006" key="4">
    <source>
        <dbReference type="Google" id="ProtNLM"/>
    </source>
</evidence>
<keyword evidence="1" id="KW-1133">Transmembrane helix</keyword>